<accession>A0ABR5AAB9</accession>
<dbReference type="RefSeq" id="WP_041052107.1">
    <property type="nucleotide sequence ID" value="NZ_JXAK01000083.1"/>
</dbReference>
<evidence type="ECO:0000313" key="1">
    <source>
        <dbReference type="EMBL" id="KIL38006.1"/>
    </source>
</evidence>
<dbReference type="Proteomes" id="UP000031967">
    <property type="component" value="Unassembled WGS sequence"/>
</dbReference>
<keyword evidence="2" id="KW-1185">Reference proteome</keyword>
<name>A0ABR5AAB9_9BACL</name>
<proteinExistence type="predicted"/>
<organism evidence="1 2">
    <name type="scientific">Gordoniibacillus kamchatkensis</name>
    <dbReference type="NCBI Taxonomy" id="1590651"/>
    <lineage>
        <taxon>Bacteria</taxon>
        <taxon>Bacillati</taxon>
        <taxon>Bacillota</taxon>
        <taxon>Bacilli</taxon>
        <taxon>Bacillales</taxon>
        <taxon>Paenibacillaceae</taxon>
        <taxon>Gordoniibacillus</taxon>
    </lineage>
</organism>
<comment type="caution">
    <text evidence="1">The sequence shown here is derived from an EMBL/GenBank/DDBJ whole genome shotgun (WGS) entry which is preliminary data.</text>
</comment>
<dbReference type="EMBL" id="JXAK01000083">
    <property type="protein sequence ID" value="KIL38006.1"/>
    <property type="molecule type" value="Genomic_DNA"/>
</dbReference>
<reference evidence="1 2" key="1">
    <citation type="submission" date="2014-12" db="EMBL/GenBank/DDBJ databases">
        <title>Draft genome sequence of Paenibacillus kamchatkensis strain B-2647.</title>
        <authorList>
            <person name="Karlyshev A.V."/>
            <person name="Kudryashova E.B."/>
        </authorList>
    </citation>
    <scope>NUCLEOTIDE SEQUENCE [LARGE SCALE GENOMIC DNA]</scope>
    <source>
        <strain evidence="1 2">VKM B-2647</strain>
    </source>
</reference>
<sequence length="101" mass="11513">MGRRQQRERLLRQKAAEELGLRESDFVKVEAIARYFCAWGMLLAAGHIQDCTEDMENVDEILDFIDTTVKGTRGGCDAELIEVCGSKFQQYVEEVLTYNCS</sequence>
<gene>
    <name evidence="1" type="ORF">SD70_29355</name>
</gene>
<protein>
    <submittedName>
        <fullName evidence="1">Uncharacterized protein</fullName>
    </submittedName>
</protein>
<evidence type="ECO:0000313" key="2">
    <source>
        <dbReference type="Proteomes" id="UP000031967"/>
    </source>
</evidence>